<gene>
    <name evidence="2" type="ORF">GQS65_05455</name>
</gene>
<proteinExistence type="predicted"/>
<protein>
    <submittedName>
        <fullName evidence="2">Uncharacterized protein</fullName>
    </submittedName>
</protein>
<evidence type="ECO:0000313" key="2">
    <source>
        <dbReference type="EMBL" id="MWG33944.1"/>
    </source>
</evidence>
<evidence type="ECO:0000256" key="1">
    <source>
        <dbReference type="SAM" id="MobiDB-lite"/>
    </source>
</evidence>
<dbReference type="AlphaFoldDB" id="A0A6B0GGR7"/>
<accession>A0A6B0GGR7</accession>
<sequence>MDAYRRLRRHTHELLTPDSGPASRWVDRAISALVVLNVLVLGASTNDATEGDGTYGRTADRASTPKQLPGDARLQPPHWM</sequence>
<feature type="region of interest" description="Disordered" evidence="1">
    <location>
        <begin position="45"/>
        <end position="80"/>
    </location>
</feature>
<evidence type="ECO:0000313" key="3">
    <source>
        <dbReference type="Proteomes" id="UP000451471"/>
    </source>
</evidence>
<dbReference type="RefSeq" id="WP_158203660.1">
    <property type="nucleotide sequence ID" value="NZ_WSZK01000012.1"/>
</dbReference>
<comment type="caution">
    <text evidence="2">The sequence shown here is derived from an EMBL/GenBank/DDBJ whole genome shotgun (WGS) entry which is preliminary data.</text>
</comment>
<reference evidence="2 3" key="1">
    <citation type="submission" date="2019-12" db="EMBL/GenBank/DDBJ databases">
        <title>Halocatena pleomorpha gen. nov. sp. nov., an extremely halophilic archaeon of family Halobacteriaceae isolated from saltpan soil.</title>
        <authorList>
            <person name="Pal Y."/>
            <person name="Verma A."/>
            <person name="Krishnamurthi S."/>
            <person name="Kumar P."/>
        </authorList>
    </citation>
    <scope>NUCLEOTIDE SEQUENCE [LARGE SCALE GENOMIC DNA]</scope>
    <source>
        <strain evidence="2 3">JCM 16495</strain>
    </source>
</reference>
<name>A0A6B0GGR7_9EURY</name>
<keyword evidence="3" id="KW-1185">Reference proteome</keyword>
<organism evidence="2 3">
    <name type="scientific">Halomarina oriensis</name>
    <dbReference type="NCBI Taxonomy" id="671145"/>
    <lineage>
        <taxon>Archaea</taxon>
        <taxon>Methanobacteriati</taxon>
        <taxon>Methanobacteriota</taxon>
        <taxon>Stenosarchaea group</taxon>
        <taxon>Halobacteria</taxon>
        <taxon>Halobacteriales</taxon>
        <taxon>Natronomonadaceae</taxon>
        <taxon>Halomarina</taxon>
    </lineage>
</organism>
<dbReference type="EMBL" id="WSZK01000012">
    <property type="protein sequence ID" value="MWG33944.1"/>
    <property type="molecule type" value="Genomic_DNA"/>
</dbReference>
<dbReference type="Proteomes" id="UP000451471">
    <property type="component" value="Unassembled WGS sequence"/>
</dbReference>